<gene>
    <name evidence="1" type="ORF">CYCCA115_LOCUS2705</name>
</gene>
<dbReference type="AlphaFoldDB" id="A0AAD2CGV7"/>
<evidence type="ECO:0000313" key="2">
    <source>
        <dbReference type="Proteomes" id="UP001295423"/>
    </source>
</evidence>
<protein>
    <submittedName>
        <fullName evidence="1">Uncharacterized protein</fullName>
    </submittedName>
</protein>
<evidence type="ECO:0000313" key="1">
    <source>
        <dbReference type="EMBL" id="CAJ1932135.1"/>
    </source>
</evidence>
<accession>A0AAD2CGV7</accession>
<name>A0AAD2CGV7_9STRA</name>
<sequence>MTAVDDFDPAANIHYAALNNEITRELTALGLTFRDVENDNLPWVQIAEISFEKEVEPFFLDASGNKVEKPYVNGCSEDIIWTTFWVVQKGYSFYSQQSDDLVFVGRAKKTPSTGASAVQSASLVEWIKCNSKLGILTFKKWDSHVYERAVELRQSASIVNPVIQPKPFSSYRRHKLSKLSQDQSEMGLIEDFNNISIADTSGKPSVWKRVIKYPDHRTYVCFPCPRGVKSRDDIKLEFKSSTEIVIKRRLPVECLDTTVLLDGITTVCSDSNTHDIVLVKSAQEQASNAGVKLENVKKGTQTIWNELDTIKFDFKTTKKLLDPNGNHTTRFYVGSDGGDTVWVTFWVEKENDLVPVESNDFQFVGTMFKKKRSSPT</sequence>
<keyword evidence="2" id="KW-1185">Reference proteome</keyword>
<proteinExistence type="predicted"/>
<comment type="caution">
    <text evidence="1">The sequence shown here is derived from an EMBL/GenBank/DDBJ whole genome shotgun (WGS) entry which is preliminary data.</text>
</comment>
<dbReference type="EMBL" id="CAKOGP040000209">
    <property type="protein sequence ID" value="CAJ1932135.1"/>
    <property type="molecule type" value="Genomic_DNA"/>
</dbReference>
<organism evidence="1 2">
    <name type="scientific">Cylindrotheca closterium</name>
    <dbReference type="NCBI Taxonomy" id="2856"/>
    <lineage>
        <taxon>Eukaryota</taxon>
        <taxon>Sar</taxon>
        <taxon>Stramenopiles</taxon>
        <taxon>Ochrophyta</taxon>
        <taxon>Bacillariophyta</taxon>
        <taxon>Bacillariophyceae</taxon>
        <taxon>Bacillariophycidae</taxon>
        <taxon>Bacillariales</taxon>
        <taxon>Bacillariaceae</taxon>
        <taxon>Cylindrotheca</taxon>
    </lineage>
</organism>
<dbReference type="Proteomes" id="UP001295423">
    <property type="component" value="Unassembled WGS sequence"/>
</dbReference>
<reference evidence="1" key="1">
    <citation type="submission" date="2023-08" db="EMBL/GenBank/DDBJ databases">
        <authorList>
            <person name="Audoor S."/>
            <person name="Bilcke G."/>
        </authorList>
    </citation>
    <scope>NUCLEOTIDE SEQUENCE</scope>
</reference>